<keyword evidence="9" id="KW-0472">Membrane</keyword>
<evidence type="ECO:0000256" key="5">
    <source>
        <dbReference type="ARBA" id="ARBA00022614"/>
    </source>
</evidence>
<dbReference type="AlphaFoldDB" id="N1QSZ7"/>
<keyword evidence="10" id="KW-0675">Receptor</keyword>
<protein>
    <submittedName>
        <fullName evidence="13">LRR receptor-like serine/threonine-protein kinase RCH1</fullName>
    </submittedName>
</protein>
<dbReference type="SUPFAM" id="SSF52058">
    <property type="entry name" value="L domain-like"/>
    <property type="match status" value="1"/>
</dbReference>
<accession>N1QSZ7</accession>
<evidence type="ECO:0000256" key="6">
    <source>
        <dbReference type="ARBA" id="ARBA00022692"/>
    </source>
</evidence>
<evidence type="ECO:0000256" key="1">
    <source>
        <dbReference type="ARBA" id="ARBA00004236"/>
    </source>
</evidence>
<sequence length="237" mass="25205">MAWWLRRGRQPPMASPALLQPVGSRSLPKGGWGGLGFRSGGFGGGSTVLVSGARGSGAARWPWPCGQHGGWGASIGGGGPMPEAVAHLSMLEVLNLELASCEYLEMIDLGENYFEGIVPTGLSKLSHFQILLLGYNNIVGPIPTALSNLTSLTYLDLSDRNLTGEIPQELGLMRELLFLSLGSNQLIGEIPDSFGNLSKLFVLILANSQLSGQVPITLGENAALNKLILSVTIWRRI</sequence>
<evidence type="ECO:0000256" key="7">
    <source>
        <dbReference type="ARBA" id="ARBA00022737"/>
    </source>
</evidence>
<dbReference type="InterPro" id="IPR032675">
    <property type="entry name" value="LRR_dom_sf"/>
</dbReference>
<proteinExistence type="inferred from homology"/>
<keyword evidence="7" id="KW-0677">Repeat</keyword>
<dbReference type="FunFam" id="3.80.10.10:FF:000383">
    <property type="entry name" value="Leucine-rich repeat receptor protein kinase EMS1"/>
    <property type="match status" value="1"/>
</dbReference>
<dbReference type="EnsemblPlants" id="EMT01875">
    <property type="protein sequence ID" value="EMT01875"/>
    <property type="gene ID" value="F775_12216"/>
</dbReference>
<keyword evidence="8" id="KW-1133">Transmembrane helix</keyword>
<evidence type="ECO:0000256" key="11">
    <source>
        <dbReference type="ARBA" id="ARBA00023180"/>
    </source>
</evidence>
<dbReference type="Gene3D" id="3.80.10.10">
    <property type="entry name" value="Ribonuclease Inhibitor"/>
    <property type="match status" value="1"/>
</dbReference>
<dbReference type="PANTHER" id="PTHR27004:SF203">
    <property type="entry name" value="LEUCINE-RICH REPEAT-CONTAINING N-TERMINAL PLANT-TYPE DOMAIN-CONTAINING PROTEIN"/>
    <property type="match status" value="1"/>
</dbReference>
<name>N1QSZ7_AEGTA</name>
<evidence type="ECO:0000256" key="12">
    <source>
        <dbReference type="ARBA" id="ARBA00037847"/>
    </source>
</evidence>
<evidence type="ECO:0000256" key="4">
    <source>
        <dbReference type="ARBA" id="ARBA00022475"/>
    </source>
</evidence>
<keyword evidence="6" id="KW-0812">Transmembrane</keyword>
<comment type="similarity">
    <text evidence="3">Belongs to the RLP family.</text>
</comment>
<keyword evidence="11" id="KW-0325">Glycoprotein</keyword>
<evidence type="ECO:0000256" key="10">
    <source>
        <dbReference type="ARBA" id="ARBA00023170"/>
    </source>
</evidence>
<evidence type="ECO:0000256" key="2">
    <source>
        <dbReference type="ARBA" id="ARBA00004479"/>
    </source>
</evidence>
<keyword evidence="4" id="KW-1003">Cell membrane</keyword>
<evidence type="ECO:0000256" key="8">
    <source>
        <dbReference type="ARBA" id="ARBA00022989"/>
    </source>
</evidence>
<keyword evidence="5" id="KW-0433">Leucine-rich repeat</keyword>
<dbReference type="Pfam" id="PF00560">
    <property type="entry name" value="LRR_1"/>
    <property type="match status" value="3"/>
</dbReference>
<evidence type="ECO:0000256" key="9">
    <source>
        <dbReference type="ARBA" id="ARBA00023136"/>
    </source>
</evidence>
<evidence type="ECO:0000313" key="13">
    <source>
        <dbReference type="EnsemblPlants" id="EMT01875"/>
    </source>
</evidence>
<comment type="subcellular location">
    <subcellularLocation>
        <location evidence="1">Cell membrane</location>
    </subcellularLocation>
    <subcellularLocation>
        <location evidence="12">Endomembrane system</location>
        <topology evidence="12">Single-pass membrane protein</topology>
    </subcellularLocation>
    <subcellularLocation>
        <location evidence="2">Membrane</location>
        <topology evidence="2">Single-pass type I membrane protein</topology>
    </subcellularLocation>
</comment>
<dbReference type="PANTHER" id="PTHR27004">
    <property type="entry name" value="RECEPTOR-LIKE PROTEIN 12 ISOFORM X1"/>
    <property type="match status" value="1"/>
</dbReference>
<evidence type="ECO:0000256" key="3">
    <source>
        <dbReference type="ARBA" id="ARBA00009592"/>
    </source>
</evidence>
<dbReference type="InterPro" id="IPR001611">
    <property type="entry name" value="Leu-rich_rpt"/>
</dbReference>
<dbReference type="GO" id="GO:0005886">
    <property type="term" value="C:plasma membrane"/>
    <property type="evidence" value="ECO:0007669"/>
    <property type="project" value="UniProtKB-SubCell"/>
</dbReference>
<reference evidence="13" key="1">
    <citation type="submission" date="2015-06" db="UniProtKB">
        <authorList>
            <consortium name="EnsemblPlants"/>
        </authorList>
    </citation>
    <scope>IDENTIFICATION</scope>
</reference>
<organism evidence="13">
    <name type="scientific">Aegilops tauschii</name>
    <name type="common">Tausch's goatgrass</name>
    <name type="synonym">Aegilops squarrosa</name>
    <dbReference type="NCBI Taxonomy" id="37682"/>
    <lineage>
        <taxon>Eukaryota</taxon>
        <taxon>Viridiplantae</taxon>
        <taxon>Streptophyta</taxon>
        <taxon>Embryophyta</taxon>
        <taxon>Tracheophyta</taxon>
        <taxon>Spermatophyta</taxon>
        <taxon>Magnoliopsida</taxon>
        <taxon>Liliopsida</taxon>
        <taxon>Poales</taxon>
        <taxon>Poaceae</taxon>
        <taxon>BOP clade</taxon>
        <taxon>Pooideae</taxon>
        <taxon>Triticodae</taxon>
        <taxon>Triticeae</taxon>
        <taxon>Triticinae</taxon>
        <taxon>Aegilops</taxon>
    </lineage>
</organism>